<gene>
    <name evidence="2" type="ORF">TUBRATIS_28580</name>
</gene>
<proteinExistence type="predicted"/>
<sequence length="144" mass="16653">MLKIFFIFFSLNLTYSTKVILEMDSYYLRLVVTKTGPLFKMFTNEDKKQYKESICKLIPFKDKYMLKFRNGILSAGLLVRSVKHHRISNDTLFGLENTVNGMVITNFLGKCIQIGDEVSLGTYKVELGDCVPSKFQLFNIKRVN</sequence>
<name>A0A437AI18_9MICR</name>
<feature type="chain" id="PRO_5019297570" evidence="1">
    <location>
        <begin position="17"/>
        <end position="144"/>
    </location>
</feature>
<feature type="signal peptide" evidence="1">
    <location>
        <begin position="1"/>
        <end position="16"/>
    </location>
</feature>
<keyword evidence="1" id="KW-0732">Signal</keyword>
<organism evidence="2 3">
    <name type="scientific">Tubulinosema ratisbonensis</name>
    <dbReference type="NCBI Taxonomy" id="291195"/>
    <lineage>
        <taxon>Eukaryota</taxon>
        <taxon>Fungi</taxon>
        <taxon>Fungi incertae sedis</taxon>
        <taxon>Microsporidia</taxon>
        <taxon>Tubulinosematoidea</taxon>
        <taxon>Tubulinosematidae</taxon>
        <taxon>Tubulinosema</taxon>
    </lineage>
</organism>
<keyword evidence="3" id="KW-1185">Reference proteome</keyword>
<accession>A0A437AI18</accession>
<dbReference type="Proteomes" id="UP000282876">
    <property type="component" value="Unassembled WGS sequence"/>
</dbReference>
<reference evidence="2 3" key="1">
    <citation type="submission" date="2018-10" db="EMBL/GenBank/DDBJ databases">
        <title>Draft genome sequence of the microsporidian Tubulinosema ratisbonensis.</title>
        <authorList>
            <person name="Polonais V."/>
            <person name="Peyretaillade E."/>
            <person name="Niehus S."/>
            <person name="Wawrzyniak I."/>
            <person name="Franchet A."/>
            <person name="Gaspin C."/>
            <person name="Reichstadt M."/>
            <person name="Belser C."/>
            <person name="Labadie K."/>
            <person name="Delbac F."/>
            <person name="Ferrandon D."/>
        </authorList>
    </citation>
    <scope>NUCLEOTIDE SEQUENCE [LARGE SCALE GENOMIC DNA]</scope>
    <source>
        <strain evidence="2 3">Franzen</strain>
    </source>
</reference>
<evidence type="ECO:0000313" key="3">
    <source>
        <dbReference type="Proteomes" id="UP000282876"/>
    </source>
</evidence>
<dbReference type="AlphaFoldDB" id="A0A437AI18"/>
<protein>
    <submittedName>
        <fullName evidence="2">Uncharacterized protein</fullName>
    </submittedName>
</protein>
<evidence type="ECO:0000313" key="2">
    <source>
        <dbReference type="EMBL" id="RVD90706.1"/>
    </source>
</evidence>
<evidence type="ECO:0000256" key="1">
    <source>
        <dbReference type="SAM" id="SignalP"/>
    </source>
</evidence>
<comment type="caution">
    <text evidence="2">The sequence shown here is derived from an EMBL/GenBank/DDBJ whole genome shotgun (WGS) entry which is preliminary data.</text>
</comment>
<dbReference type="VEuPathDB" id="MicrosporidiaDB:TUBRATIS_28580"/>
<dbReference type="EMBL" id="RCSS01000799">
    <property type="protein sequence ID" value="RVD90706.1"/>
    <property type="molecule type" value="Genomic_DNA"/>
</dbReference>